<gene>
    <name evidence="2" type="ORF">QQF64_003068</name>
</gene>
<accession>A0ABR3MIZ6</accession>
<organism evidence="2 3">
    <name type="scientific">Cirrhinus molitorella</name>
    <name type="common">mud carp</name>
    <dbReference type="NCBI Taxonomy" id="172907"/>
    <lineage>
        <taxon>Eukaryota</taxon>
        <taxon>Metazoa</taxon>
        <taxon>Chordata</taxon>
        <taxon>Craniata</taxon>
        <taxon>Vertebrata</taxon>
        <taxon>Euteleostomi</taxon>
        <taxon>Actinopterygii</taxon>
        <taxon>Neopterygii</taxon>
        <taxon>Teleostei</taxon>
        <taxon>Ostariophysi</taxon>
        <taxon>Cypriniformes</taxon>
        <taxon>Cyprinidae</taxon>
        <taxon>Labeoninae</taxon>
        <taxon>Labeonini</taxon>
        <taxon>Cirrhinus</taxon>
    </lineage>
</organism>
<reference evidence="2 3" key="1">
    <citation type="submission" date="2023-09" db="EMBL/GenBank/DDBJ databases">
        <authorList>
            <person name="Wang M."/>
        </authorList>
    </citation>
    <scope>NUCLEOTIDE SEQUENCE [LARGE SCALE GENOMIC DNA]</scope>
    <source>
        <strain evidence="2">GT-2023</strain>
        <tissue evidence="2">Liver</tissue>
    </source>
</reference>
<name>A0ABR3MIZ6_9TELE</name>
<keyword evidence="3" id="KW-1185">Reference proteome</keyword>
<proteinExistence type="predicted"/>
<dbReference type="Proteomes" id="UP001558613">
    <property type="component" value="Unassembled WGS sequence"/>
</dbReference>
<sequence>MGLWRDPLKLIRTACKMDPATFITGDKAFWHCRALSFQLLFTNKCLRRLQLALIGPHIPVLLKESPQTRGVLLHYSNPSLQSSRPPTAPPLKPVRGGVSS</sequence>
<protein>
    <submittedName>
        <fullName evidence="2">Uncharacterized protein</fullName>
    </submittedName>
</protein>
<evidence type="ECO:0000256" key="1">
    <source>
        <dbReference type="SAM" id="MobiDB-lite"/>
    </source>
</evidence>
<comment type="caution">
    <text evidence="2">The sequence shown here is derived from an EMBL/GenBank/DDBJ whole genome shotgun (WGS) entry which is preliminary data.</text>
</comment>
<dbReference type="EMBL" id="JAYMGO010000011">
    <property type="protein sequence ID" value="KAL1265041.1"/>
    <property type="molecule type" value="Genomic_DNA"/>
</dbReference>
<evidence type="ECO:0000313" key="2">
    <source>
        <dbReference type="EMBL" id="KAL1265041.1"/>
    </source>
</evidence>
<evidence type="ECO:0000313" key="3">
    <source>
        <dbReference type="Proteomes" id="UP001558613"/>
    </source>
</evidence>
<feature type="compositionally biased region" description="Polar residues" evidence="1">
    <location>
        <begin position="76"/>
        <end position="85"/>
    </location>
</feature>
<feature type="region of interest" description="Disordered" evidence="1">
    <location>
        <begin position="76"/>
        <end position="100"/>
    </location>
</feature>